<dbReference type="AlphaFoldDB" id="A0A412WY00"/>
<keyword evidence="4" id="KW-0676">Redox-active center</keyword>
<organism evidence="6 7">
    <name type="scientific">Butyricimonas virosa</name>
    <dbReference type="NCBI Taxonomy" id="544645"/>
    <lineage>
        <taxon>Bacteria</taxon>
        <taxon>Pseudomonadati</taxon>
        <taxon>Bacteroidota</taxon>
        <taxon>Bacteroidia</taxon>
        <taxon>Bacteroidales</taxon>
        <taxon>Odoribacteraceae</taxon>
        <taxon>Butyricimonas</taxon>
    </lineage>
</organism>
<dbReference type="InterPro" id="IPR017937">
    <property type="entry name" value="Thioredoxin_CS"/>
</dbReference>
<feature type="domain" description="Thioredoxin" evidence="5">
    <location>
        <begin position="239"/>
        <end position="378"/>
    </location>
</feature>
<dbReference type="InterPro" id="IPR013740">
    <property type="entry name" value="Redoxin"/>
</dbReference>
<protein>
    <submittedName>
        <fullName evidence="6">AhpC/TSA family protein</fullName>
    </submittedName>
</protein>
<dbReference type="InterPro" id="IPR013766">
    <property type="entry name" value="Thioredoxin_domain"/>
</dbReference>
<gene>
    <name evidence="6" type="ORF">DWW18_13985</name>
</gene>
<dbReference type="RefSeq" id="WP_118260979.1">
    <property type="nucleotide sequence ID" value="NZ_CALBWO010000023.1"/>
</dbReference>
<dbReference type="Pfam" id="PF08534">
    <property type="entry name" value="Redoxin"/>
    <property type="match status" value="1"/>
</dbReference>
<dbReference type="InterPro" id="IPR036249">
    <property type="entry name" value="Thioredoxin-like_sf"/>
</dbReference>
<dbReference type="EMBL" id="QRZA01000020">
    <property type="protein sequence ID" value="RGV32521.1"/>
    <property type="molecule type" value="Genomic_DNA"/>
</dbReference>
<dbReference type="Pfam" id="PF14289">
    <property type="entry name" value="DUF4369"/>
    <property type="match status" value="1"/>
</dbReference>
<dbReference type="GO" id="GO:0016491">
    <property type="term" value="F:oxidoreductase activity"/>
    <property type="evidence" value="ECO:0007669"/>
    <property type="project" value="InterPro"/>
</dbReference>
<keyword evidence="3" id="KW-1015">Disulfide bond</keyword>
<accession>A0A412WY00</accession>
<dbReference type="GO" id="GO:0030313">
    <property type="term" value="C:cell envelope"/>
    <property type="evidence" value="ECO:0007669"/>
    <property type="project" value="UniProtKB-SubCell"/>
</dbReference>
<reference evidence="6 7" key="1">
    <citation type="submission" date="2018-08" db="EMBL/GenBank/DDBJ databases">
        <title>A genome reference for cultivated species of the human gut microbiota.</title>
        <authorList>
            <person name="Zou Y."/>
            <person name="Xue W."/>
            <person name="Luo G."/>
        </authorList>
    </citation>
    <scope>NUCLEOTIDE SEQUENCE [LARGE SCALE GENOMIC DNA]</scope>
    <source>
        <strain evidence="6 7">AF14-49</strain>
    </source>
</reference>
<evidence type="ECO:0000313" key="7">
    <source>
        <dbReference type="Proteomes" id="UP000283589"/>
    </source>
</evidence>
<dbReference type="PANTHER" id="PTHR42852">
    <property type="entry name" value="THIOL:DISULFIDE INTERCHANGE PROTEIN DSBE"/>
    <property type="match status" value="1"/>
</dbReference>
<dbReference type="CDD" id="cd02966">
    <property type="entry name" value="TlpA_like_family"/>
    <property type="match status" value="1"/>
</dbReference>
<dbReference type="Proteomes" id="UP000283589">
    <property type="component" value="Unassembled WGS sequence"/>
</dbReference>
<dbReference type="STRING" id="1121130.GCA_000519105_02564"/>
<proteinExistence type="predicted"/>
<dbReference type="InterPro" id="IPR025380">
    <property type="entry name" value="DUF4369"/>
</dbReference>
<dbReference type="Gene3D" id="3.40.30.10">
    <property type="entry name" value="Glutaredoxin"/>
    <property type="match status" value="1"/>
</dbReference>
<dbReference type="PROSITE" id="PS51352">
    <property type="entry name" value="THIOREDOXIN_2"/>
    <property type="match status" value="1"/>
</dbReference>
<evidence type="ECO:0000256" key="1">
    <source>
        <dbReference type="ARBA" id="ARBA00004196"/>
    </source>
</evidence>
<dbReference type="SUPFAM" id="SSF52833">
    <property type="entry name" value="Thioredoxin-like"/>
    <property type="match status" value="1"/>
</dbReference>
<dbReference type="InterPro" id="IPR050553">
    <property type="entry name" value="Thioredoxin_ResA/DsbE_sf"/>
</dbReference>
<evidence type="ECO:0000313" key="6">
    <source>
        <dbReference type="EMBL" id="RGV32521.1"/>
    </source>
</evidence>
<dbReference type="PROSITE" id="PS00194">
    <property type="entry name" value="THIOREDOXIN_1"/>
    <property type="match status" value="1"/>
</dbReference>
<keyword evidence="2" id="KW-0201">Cytochrome c-type biogenesis</keyword>
<dbReference type="GO" id="GO:0017004">
    <property type="term" value="P:cytochrome complex assembly"/>
    <property type="evidence" value="ECO:0007669"/>
    <property type="project" value="UniProtKB-KW"/>
</dbReference>
<sequence length="378" mass="43329">MKVCKNVWLLVSLLCLFCACKEREHDRFTISGVMEGLPRGVVKLYTNPPGNVLLDSCEVKDGKYFLEGKITEPQVGLLFFDMESQYQRLGASMVAIFIEPEDMKVYSELNDVKKTLKFTSAPINEDIQKYNVYLKSLPEKQMVAELNGKIQMAFAEARMEEVREMSRKRDSLQMVIIDRLFAFEPGVSKSQAAAYLVAQLSASLDVVQRGKIVEKFDPSFTDSYYLNGMQESVERETALQPGKAFPDFQVFDKDGRKYTLADFRGKYLFVEFSASWCGWCKKEIPFIRKAYHALKDKNVAFVTMMMDDRKEAWLHEIKEYNIEWYCLSDLKGMKNSPLTKAYNLGGIPDSFVVDPEGRIVCRDLRGNEVLETLSTLCN</sequence>
<dbReference type="PROSITE" id="PS51257">
    <property type="entry name" value="PROKAR_LIPOPROTEIN"/>
    <property type="match status" value="1"/>
</dbReference>
<comment type="caution">
    <text evidence="6">The sequence shown here is derived from an EMBL/GenBank/DDBJ whole genome shotgun (WGS) entry which is preliminary data.</text>
</comment>
<evidence type="ECO:0000256" key="2">
    <source>
        <dbReference type="ARBA" id="ARBA00022748"/>
    </source>
</evidence>
<evidence type="ECO:0000256" key="3">
    <source>
        <dbReference type="ARBA" id="ARBA00023157"/>
    </source>
</evidence>
<name>A0A412WY00_9BACT</name>
<evidence type="ECO:0000259" key="5">
    <source>
        <dbReference type="PROSITE" id="PS51352"/>
    </source>
</evidence>
<evidence type="ECO:0000256" key="4">
    <source>
        <dbReference type="ARBA" id="ARBA00023284"/>
    </source>
</evidence>
<dbReference type="PANTHER" id="PTHR42852:SF6">
    <property type="entry name" value="THIOL:DISULFIDE INTERCHANGE PROTEIN DSBE"/>
    <property type="match status" value="1"/>
</dbReference>
<comment type="subcellular location">
    <subcellularLocation>
        <location evidence="1">Cell envelope</location>
    </subcellularLocation>
</comment>